<dbReference type="EMBL" id="LLKB01000001">
    <property type="protein sequence ID" value="KQC86841.1"/>
    <property type="molecule type" value="Genomic_DNA"/>
</dbReference>
<dbReference type="RefSeq" id="WP_055942866.1">
    <property type="nucleotide sequence ID" value="NZ_JAQDCV010000004.1"/>
</dbReference>
<dbReference type="AlphaFoldDB" id="A0AAW3JWZ3"/>
<name>A0AAW3JWZ3_9FIRM</name>
<accession>A0AAW3JWZ3</accession>
<organism evidence="2 3">
    <name type="scientific">Butyribacter intestini</name>
    <dbReference type="NCBI Taxonomy" id="1703332"/>
    <lineage>
        <taxon>Bacteria</taxon>
        <taxon>Bacillati</taxon>
        <taxon>Bacillota</taxon>
        <taxon>Clostridia</taxon>
        <taxon>Lachnospirales</taxon>
        <taxon>Lachnospiraceae</taxon>
        <taxon>Butyribacter</taxon>
    </lineage>
</organism>
<feature type="region of interest" description="Disordered" evidence="1">
    <location>
        <begin position="1"/>
        <end position="22"/>
    </location>
</feature>
<evidence type="ECO:0008006" key="4">
    <source>
        <dbReference type="Google" id="ProtNLM"/>
    </source>
</evidence>
<evidence type="ECO:0000313" key="3">
    <source>
        <dbReference type="Proteomes" id="UP000050833"/>
    </source>
</evidence>
<protein>
    <recommendedName>
        <fullName evidence="4">Carboxypeptidase regulatory-like domain-containing protein</fullName>
    </recommendedName>
</protein>
<dbReference type="Gene3D" id="2.60.40.1120">
    <property type="entry name" value="Carboxypeptidase-like, regulatory domain"/>
    <property type="match status" value="1"/>
</dbReference>
<sequence>MDTTTNGQTPDINETPMQKNDNISNEGYFQAFVTSSVSGRPVENASIEITYPDFSDSAIDNLTTDSSGKTPVITLRTPPLQYSMTPLSNQPYSVYNVLVRARGYEEVEIAGTEVLPGETSIQNISLIPIDENEPESAEVFVIPPHTLYAEYPPKIPEDEIKETNESGEVVLSRVVIPDGVRFLHFFSIR</sequence>
<gene>
    <name evidence="2" type="ORF">APZ18_06705</name>
</gene>
<keyword evidence="3" id="KW-1185">Reference proteome</keyword>
<dbReference type="Proteomes" id="UP000050833">
    <property type="component" value="Unassembled WGS sequence"/>
</dbReference>
<comment type="caution">
    <text evidence="2">The sequence shown here is derived from an EMBL/GenBank/DDBJ whole genome shotgun (WGS) entry which is preliminary data.</text>
</comment>
<proteinExistence type="predicted"/>
<evidence type="ECO:0000313" key="2">
    <source>
        <dbReference type="EMBL" id="KQC86841.1"/>
    </source>
</evidence>
<reference evidence="2 3" key="1">
    <citation type="submission" date="2015-10" db="EMBL/GenBank/DDBJ databases">
        <title>Butyribacter intestini gen. nov., sp. nov., a butyric acid-producing bacterium of the family Lachnospiraceae isolated from the human faeces.</title>
        <authorList>
            <person name="Zou Y."/>
            <person name="Xue W."/>
            <person name="Luo G."/>
            <person name="Lv M."/>
        </authorList>
    </citation>
    <scope>NUCLEOTIDE SEQUENCE [LARGE SCALE GENOMIC DNA]</scope>
    <source>
        <strain evidence="2 3">TF01-11</strain>
    </source>
</reference>
<evidence type="ECO:0000256" key="1">
    <source>
        <dbReference type="SAM" id="MobiDB-lite"/>
    </source>
</evidence>